<reference evidence="2 3" key="3">
    <citation type="journal article" date="2013" name="Rice">
        <title>Improvement of the Oryza sativa Nipponbare reference genome using next generation sequence and optical map data.</title>
        <authorList>
            <person name="Kawahara Y."/>
            <person name="de la Bastide M."/>
            <person name="Hamilton J.P."/>
            <person name="Kanamori H."/>
            <person name="McCombie W.R."/>
            <person name="Ouyang S."/>
            <person name="Schwartz D.C."/>
            <person name="Tanaka T."/>
            <person name="Wu J."/>
            <person name="Zhou S."/>
            <person name="Childs K.L."/>
            <person name="Davidson R.M."/>
            <person name="Lin H."/>
            <person name="Quesada-Ocampo L."/>
            <person name="Vaillancourt B."/>
            <person name="Sakai H."/>
            <person name="Lee S.S."/>
            <person name="Kim J."/>
            <person name="Numa H."/>
            <person name="Itoh T."/>
            <person name="Buell C.R."/>
            <person name="Matsumoto T."/>
        </authorList>
    </citation>
    <scope>NUCLEOTIDE SEQUENCE [LARGE SCALE GENOMIC DNA]</scope>
    <source>
        <strain evidence="3">cv. Nipponbare</strain>
    </source>
</reference>
<sequence>MSTNDGVPSRRRPHALVVPLPSRGHLLPLLDFAHRLSTRHGVALTVAVTASDLPLLSAFLASTPLAAALPIHLPDASLHENSHHALLAVHLSGISAPLLSWARSRPDDAPTVVVSDFFLGWVQLLADDLRVPLFPGPRLSRTSMSRRW</sequence>
<name>A0A0N7KQ21_ORYSJ</name>
<dbReference type="PANTHER" id="PTHR48047:SF56">
    <property type="entry name" value="GLYCOSYLTRANSFERASE"/>
    <property type="match status" value="1"/>
</dbReference>
<evidence type="ECO:0000256" key="1">
    <source>
        <dbReference type="ARBA" id="ARBA00009995"/>
    </source>
</evidence>
<dbReference type="InParanoid" id="A0A0N7KQ21"/>
<dbReference type="PaxDb" id="39947-A0A0N7KQ21"/>
<comment type="similarity">
    <text evidence="1">Belongs to the UDP-glycosyltransferase family.</text>
</comment>
<dbReference type="SMR" id="A0A0N7KQ21"/>
<keyword evidence="3" id="KW-1185">Reference proteome</keyword>
<dbReference type="FunFam" id="3.40.50.2000:FF:000755">
    <property type="entry name" value="Os03g0757000 protein"/>
    <property type="match status" value="1"/>
</dbReference>
<reference evidence="3" key="1">
    <citation type="journal article" date="2005" name="Nature">
        <title>The map-based sequence of the rice genome.</title>
        <authorList>
            <consortium name="International rice genome sequencing project (IRGSP)"/>
            <person name="Matsumoto T."/>
            <person name="Wu J."/>
            <person name="Kanamori H."/>
            <person name="Katayose Y."/>
            <person name="Fujisawa M."/>
            <person name="Namiki N."/>
            <person name="Mizuno H."/>
            <person name="Yamamoto K."/>
            <person name="Antonio B.A."/>
            <person name="Baba T."/>
            <person name="Sakata K."/>
            <person name="Nagamura Y."/>
            <person name="Aoki H."/>
            <person name="Arikawa K."/>
            <person name="Arita K."/>
            <person name="Bito T."/>
            <person name="Chiden Y."/>
            <person name="Fujitsuka N."/>
            <person name="Fukunaka R."/>
            <person name="Hamada M."/>
            <person name="Harada C."/>
            <person name="Hayashi A."/>
            <person name="Hijishita S."/>
            <person name="Honda M."/>
            <person name="Hosokawa S."/>
            <person name="Ichikawa Y."/>
            <person name="Idonuma A."/>
            <person name="Iijima M."/>
            <person name="Ikeda M."/>
            <person name="Ikeno M."/>
            <person name="Ito K."/>
            <person name="Ito S."/>
            <person name="Ito T."/>
            <person name="Ito Y."/>
            <person name="Ito Y."/>
            <person name="Iwabuchi A."/>
            <person name="Kamiya K."/>
            <person name="Karasawa W."/>
            <person name="Kurita K."/>
            <person name="Katagiri S."/>
            <person name="Kikuta A."/>
            <person name="Kobayashi H."/>
            <person name="Kobayashi N."/>
            <person name="Machita K."/>
            <person name="Maehara T."/>
            <person name="Masukawa M."/>
            <person name="Mizubayashi T."/>
            <person name="Mukai Y."/>
            <person name="Nagasaki H."/>
            <person name="Nagata Y."/>
            <person name="Naito S."/>
            <person name="Nakashima M."/>
            <person name="Nakama Y."/>
            <person name="Nakamichi Y."/>
            <person name="Nakamura M."/>
            <person name="Meguro A."/>
            <person name="Negishi M."/>
            <person name="Ohta I."/>
            <person name="Ohta T."/>
            <person name="Okamoto M."/>
            <person name="Ono N."/>
            <person name="Saji S."/>
            <person name="Sakaguchi M."/>
            <person name="Sakai K."/>
            <person name="Shibata M."/>
            <person name="Shimokawa T."/>
            <person name="Song J."/>
            <person name="Takazaki Y."/>
            <person name="Terasawa K."/>
            <person name="Tsugane M."/>
            <person name="Tsuji K."/>
            <person name="Ueda S."/>
            <person name="Waki K."/>
            <person name="Yamagata H."/>
            <person name="Yamamoto M."/>
            <person name="Yamamoto S."/>
            <person name="Yamane H."/>
            <person name="Yoshiki S."/>
            <person name="Yoshihara R."/>
            <person name="Yukawa K."/>
            <person name="Zhong H."/>
            <person name="Yano M."/>
            <person name="Yuan Q."/>
            <person name="Ouyang S."/>
            <person name="Liu J."/>
            <person name="Jones K.M."/>
            <person name="Gansberger K."/>
            <person name="Moffat K."/>
            <person name="Hill J."/>
            <person name="Bera J."/>
            <person name="Fadrosh D."/>
            <person name="Jin S."/>
            <person name="Johri S."/>
            <person name="Kim M."/>
            <person name="Overton L."/>
            <person name="Reardon M."/>
            <person name="Tsitrin T."/>
            <person name="Vuong H."/>
            <person name="Weaver B."/>
            <person name="Ciecko A."/>
            <person name="Tallon L."/>
            <person name="Jackson J."/>
            <person name="Pai G."/>
            <person name="Aken S.V."/>
            <person name="Utterback T."/>
            <person name="Reidmuller S."/>
            <person name="Feldblyum T."/>
            <person name="Hsiao J."/>
            <person name="Zismann V."/>
            <person name="Iobst S."/>
            <person name="de Vazeille A.R."/>
            <person name="Buell C.R."/>
            <person name="Ying K."/>
            <person name="Li Y."/>
            <person name="Lu T."/>
            <person name="Huang Y."/>
            <person name="Zhao Q."/>
            <person name="Feng Q."/>
            <person name="Zhang L."/>
            <person name="Zhu J."/>
            <person name="Weng Q."/>
            <person name="Mu J."/>
            <person name="Lu Y."/>
            <person name="Fan D."/>
            <person name="Liu Y."/>
            <person name="Guan J."/>
            <person name="Zhang Y."/>
            <person name="Yu S."/>
            <person name="Liu X."/>
            <person name="Zhang Y."/>
            <person name="Hong G."/>
            <person name="Han B."/>
            <person name="Choisne N."/>
            <person name="Demange N."/>
            <person name="Orjeda G."/>
            <person name="Samain S."/>
            <person name="Cattolico L."/>
            <person name="Pelletier E."/>
            <person name="Couloux A."/>
            <person name="Segurens B."/>
            <person name="Wincker P."/>
            <person name="D'Hont A."/>
            <person name="Scarpelli C."/>
            <person name="Weissenbach J."/>
            <person name="Salanoubat M."/>
            <person name="Quetier F."/>
            <person name="Yu Y."/>
            <person name="Kim H.R."/>
            <person name="Rambo T."/>
            <person name="Currie J."/>
            <person name="Collura K."/>
            <person name="Luo M."/>
            <person name="Yang T."/>
            <person name="Ammiraju J.S.S."/>
            <person name="Engler F."/>
            <person name="Soderlund C."/>
            <person name="Wing R.A."/>
            <person name="Palmer L.E."/>
            <person name="de la Bastide M."/>
            <person name="Spiegel L."/>
            <person name="Nascimento L."/>
            <person name="Zutavern T."/>
            <person name="O'Shaughnessy A."/>
            <person name="Dike S."/>
            <person name="Dedhia N."/>
            <person name="Preston R."/>
            <person name="Balija V."/>
            <person name="McCombie W.R."/>
            <person name="Chow T."/>
            <person name="Chen H."/>
            <person name="Chung M."/>
            <person name="Chen C."/>
            <person name="Shaw J."/>
            <person name="Wu H."/>
            <person name="Hsiao K."/>
            <person name="Chao Y."/>
            <person name="Chu M."/>
            <person name="Cheng C."/>
            <person name="Hour A."/>
            <person name="Lee P."/>
            <person name="Lin S."/>
            <person name="Lin Y."/>
            <person name="Liou J."/>
            <person name="Liu S."/>
            <person name="Hsing Y."/>
            <person name="Raghuvanshi S."/>
            <person name="Mohanty A."/>
            <person name="Bharti A.K."/>
            <person name="Gaur A."/>
            <person name="Gupta V."/>
            <person name="Kumar D."/>
            <person name="Ravi V."/>
            <person name="Vij S."/>
            <person name="Kapur A."/>
            <person name="Khurana P."/>
            <person name="Khurana P."/>
            <person name="Khurana J.P."/>
            <person name="Tyagi A.K."/>
            <person name="Gaikwad K."/>
            <person name="Singh A."/>
            <person name="Dalal V."/>
            <person name="Srivastava S."/>
            <person name="Dixit A."/>
            <person name="Pal A.K."/>
            <person name="Ghazi I.A."/>
            <person name="Yadav M."/>
            <person name="Pandit A."/>
            <person name="Bhargava A."/>
            <person name="Sureshbabu K."/>
            <person name="Batra K."/>
            <person name="Sharma T.R."/>
            <person name="Mohapatra T."/>
            <person name="Singh N.K."/>
            <person name="Messing J."/>
            <person name="Nelson A.B."/>
            <person name="Fuks G."/>
            <person name="Kavchok S."/>
            <person name="Keizer G."/>
            <person name="Linton E."/>
            <person name="Llaca V."/>
            <person name="Song R."/>
            <person name="Tanyolac B."/>
            <person name="Young S."/>
            <person name="Ho-Il K."/>
            <person name="Hahn J.H."/>
            <person name="Sangsakoo G."/>
            <person name="Vanavichit A."/>
            <person name="de Mattos Luiz.A.T."/>
            <person name="Zimmer P.D."/>
            <person name="Malone G."/>
            <person name="Dellagostin O."/>
            <person name="de Oliveira A.C."/>
            <person name="Bevan M."/>
            <person name="Bancroft I."/>
            <person name="Minx P."/>
            <person name="Cordum H."/>
            <person name="Wilson R."/>
            <person name="Cheng Z."/>
            <person name="Jin W."/>
            <person name="Jiang J."/>
            <person name="Leong S.A."/>
            <person name="Iwama H."/>
            <person name="Gojobori T."/>
            <person name="Itoh T."/>
            <person name="Niimura Y."/>
            <person name="Fujii Y."/>
            <person name="Habara T."/>
            <person name="Sakai H."/>
            <person name="Sato Y."/>
            <person name="Wilson G."/>
            <person name="Kumar K."/>
            <person name="McCouch S."/>
            <person name="Juretic N."/>
            <person name="Hoen D."/>
            <person name="Wright S."/>
            <person name="Bruskiewich R."/>
            <person name="Bureau T."/>
            <person name="Miyao A."/>
            <person name="Hirochika H."/>
            <person name="Nishikawa T."/>
            <person name="Kadowaki K."/>
            <person name="Sugiura M."/>
            <person name="Burr B."/>
            <person name="Sasaki T."/>
        </authorList>
    </citation>
    <scope>NUCLEOTIDE SEQUENCE [LARGE SCALE GENOMIC DNA]</scope>
    <source>
        <strain evidence="3">cv. Nipponbare</strain>
    </source>
</reference>
<dbReference type="Proteomes" id="UP000059680">
    <property type="component" value="Chromosome 8"/>
</dbReference>
<evidence type="ECO:0000313" key="3">
    <source>
        <dbReference type="Proteomes" id="UP000059680"/>
    </source>
</evidence>
<gene>
    <name evidence="2" type="ordered locus">Os08g0488800</name>
    <name evidence="2" type="ORF">OSNPB_080488800</name>
</gene>
<proteinExistence type="inferred from homology"/>
<organism evidence="2 3">
    <name type="scientific">Oryza sativa subsp. japonica</name>
    <name type="common">Rice</name>
    <dbReference type="NCBI Taxonomy" id="39947"/>
    <lineage>
        <taxon>Eukaryota</taxon>
        <taxon>Viridiplantae</taxon>
        <taxon>Streptophyta</taxon>
        <taxon>Embryophyta</taxon>
        <taxon>Tracheophyta</taxon>
        <taxon>Spermatophyta</taxon>
        <taxon>Magnoliopsida</taxon>
        <taxon>Liliopsida</taxon>
        <taxon>Poales</taxon>
        <taxon>Poaceae</taxon>
        <taxon>BOP clade</taxon>
        <taxon>Oryzoideae</taxon>
        <taxon>Oryzeae</taxon>
        <taxon>Oryzinae</taxon>
        <taxon>Oryza</taxon>
        <taxon>Oryza sativa</taxon>
    </lineage>
</organism>
<dbReference type="SUPFAM" id="SSF53756">
    <property type="entry name" value="UDP-Glycosyltransferase/glycogen phosphorylase"/>
    <property type="match status" value="1"/>
</dbReference>
<dbReference type="Gramene" id="Os08t0488800-00">
    <property type="protein sequence ID" value="Os08t0488800-00"/>
    <property type="gene ID" value="Os08g0488800"/>
</dbReference>
<protein>
    <submittedName>
        <fullName evidence="2">Os08g0488800 protein</fullName>
    </submittedName>
</protein>
<reference evidence="2 3" key="2">
    <citation type="journal article" date="2013" name="Plant Cell Physiol.">
        <title>Rice Annotation Project Database (RAP-DB): an integrative and interactive database for rice genomics.</title>
        <authorList>
            <person name="Sakai H."/>
            <person name="Lee S.S."/>
            <person name="Tanaka T."/>
            <person name="Numa H."/>
            <person name="Kim J."/>
            <person name="Kawahara Y."/>
            <person name="Wakimoto H."/>
            <person name="Yang C.C."/>
            <person name="Iwamoto M."/>
            <person name="Abe T."/>
            <person name="Yamada Y."/>
            <person name="Muto A."/>
            <person name="Inokuchi H."/>
            <person name="Ikemura T."/>
            <person name="Matsumoto T."/>
            <person name="Sasaki T."/>
            <person name="Itoh T."/>
        </authorList>
    </citation>
    <scope>NUCLEOTIDE SEQUENCE [LARGE SCALE GENOMIC DNA]</scope>
    <source>
        <strain evidence="3">cv. Nipponbare</strain>
    </source>
</reference>
<dbReference type="EMBL" id="AP014964">
    <property type="protein sequence ID" value="BAT06002.1"/>
    <property type="molecule type" value="Genomic_DNA"/>
</dbReference>
<dbReference type="AlphaFoldDB" id="A0A0N7KQ21"/>
<dbReference type="eggNOG" id="KOG1192">
    <property type="taxonomic scope" value="Eukaryota"/>
</dbReference>
<evidence type="ECO:0000313" key="2">
    <source>
        <dbReference type="EMBL" id="BAT06002.1"/>
    </source>
</evidence>
<dbReference type="Gene3D" id="3.40.50.2000">
    <property type="entry name" value="Glycogen Phosphorylase B"/>
    <property type="match status" value="1"/>
</dbReference>
<dbReference type="PANTHER" id="PTHR48047">
    <property type="entry name" value="GLYCOSYLTRANSFERASE"/>
    <property type="match status" value="1"/>
</dbReference>
<accession>A0A0N7KQ21</accession>